<dbReference type="InterPro" id="IPR023214">
    <property type="entry name" value="HAD_sf"/>
</dbReference>
<comment type="similarity">
    <text evidence="1">Belongs to the trehalose phosphatase family.</text>
</comment>
<comment type="cofactor">
    <cofactor evidence="1">
        <name>Mg(2+)</name>
        <dbReference type="ChEBI" id="CHEBI:18420"/>
    </cofactor>
</comment>
<dbReference type="InterPro" id="IPR036412">
    <property type="entry name" value="HAD-like_sf"/>
</dbReference>
<gene>
    <name evidence="2" type="primary">otsB</name>
    <name evidence="2" type="ORF">L1O03_08175</name>
</gene>
<reference evidence="2" key="1">
    <citation type="submission" date="2022-01" db="EMBL/GenBank/DDBJ databases">
        <title>Corynebacterium sp. nov isolated from isolated from the feces of the greater white-fronted geese (Anser albifrons) at Poyang Lake, PR China.</title>
        <authorList>
            <person name="Liu Q."/>
        </authorList>
    </citation>
    <scope>NUCLEOTIDE SEQUENCE</scope>
    <source>
        <strain evidence="2">JCM 32435</strain>
    </source>
</reference>
<proteinExistence type="inferred from homology"/>
<comment type="catalytic activity">
    <reaction evidence="1">
        <text>alpha,alpha-trehalose 6-phosphate + H2O = alpha,alpha-trehalose + phosphate</text>
        <dbReference type="Rhea" id="RHEA:23420"/>
        <dbReference type="ChEBI" id="CHEBI:15377"/>
        <dbReference type="ChEBI" id="CHEBI:16551"/>
        <dbReference type="ChEBI" id="CHEBI:43474"/>
        <dbReference type="ChEBI" id="CHEBI:58429"/>
        <dbReference type="EC" id="3.1.3.12"/>
    </reaction>
</comment>
<name>A0A9X1U7V8_9CORY</name>
<keyword evidence="1" id="KW-0479">Metal-binding</keyword>
<dbReference type="Pfam" id="PF02358">
    <property type="entry name" value="Trehalose_PPase"/>
    <property type="match status" value="1"/>
</dbReference>
<dbReference type="Gene3D" id="3.40.50.1000">
    <property type="entry name" value="HAD superfamily/HAD-like"/>
    <property type="match status" value="1"/>
</dbReference>
<protein>
    <recommendedName>
        <fullName evidence="1">Trehalose 6-phosphate phosphatase</fullName>
        <ecNumber evidence="1">3.1.3.12</ecNumber>
    </recommendedName>
</protein>
<evidence type="ECO:0000313" key="2">
    <source>
        <dbReference type="EMBL" id="MCF4007147.1"/>
    </source>
</evidence>
<dbReference type="GO" id="GO:0005992">
    <property type="term" value="P:trehalose biosynthetic process"/>
    <property type="evidence" value="ECO:0007669"/>
    <property type="project" value="InterPro"/>
</dbReference>
<dbReference type="SUPFAM" id="SSF56784">
    <property type="entry name" value="HAD-like"/>
    <property type="match status" value="1"/>
</dbReference>
<organism evidence="2 3">
    <name type="scientific">Corynebacterium uropygiale</name>
    <dbReference type="NCBI Taxonomy" id="1775911"/>
    <lineage>
        <taxon>Bacteria</taxon>
        <taxon>Bacillati</taxon>
        <taxon>Actinomycetota</taxon>
        <taxon>Actinomycetes</taxon>
        <taxon>Mycobacteriales</taxon>
        <taxon>Corynebacteriaceae</taxon>
        <taxon>Corynebacterium</taxon>
    </lineage>
</organism>
<keyword evidence="3" id="KW-1185">Reference proteome</keyword>
<comment type="function">
    <text evidence="1">Removes the phosphate from trehalose 6-phosphate to produce free trehalose.</text>
</comment>
<evidence type="ECO:0000313" key="3">
    <source>
        <dbReference type="Proteomes" id="UP001139336"/>
    </source>
</evidence>
<accession>A0A9X1U7V8</accession>
<dbReference type="EMBL" id="JAKGSI010000004">
    <property type="protein sequence ID" value="MCF4007147.1"/>
    <property type="molecule type" value="Genomic_DNA"/>
</dbReference>
<comment type="pathway">
    <text evidence="1">Glycan biosynthesis; trehalose biosynthesis.</text>
</comment>
<dbReference type="AlphaFoldDB" id="A0A9X1U7V8"/>
<comment type="caution">
    <text evidence="2">The sequence shown here is derived from an EMBL/GenBank/DDBJ whole genome shotgun (WGS) entry which is preliminary data.</text>
</comment>
<dbReference type="InterPro" id="IPR003337">
    <property type="entry name" value="Trehalose_PPase"/>
</dbReference>
<evidence type="ECO:0000256" key="1">
    <source>
        <dbReference type="RuleBase" id="RU361117"/>
    </source>
</evidence>
<dbReference type="NCBIfam" id="TIGR00685">
    <property type="entry name" value="T6PP"/>
    <property type="match status" value="1"/>
</dbReference>
<dbReference type="Proteomes" id="UP001139336">
    <property type="component" value="Unassembled WGS sequence"/>
</dbReference>
<keyword evidence="1" id="KW-0460">Magnesium</keyword>
<dbReference type="RefSeq" id="WP_236119291.1">
    <property type="nucleotide sequence ID" value="NZ_JAKGSI010000004.1"/>
</dbReference>
<dbReference type="Gene3D" id="3.30.70.1020">
    <property type="entry name" value="Trehalose-6-phosphate phosphatase related protein, domain 2"/>
    <property type="match status" value="1"/>
</dbReference>
<dbReference type="GO" id="GO:0004805">
    <property type="term" value="F:trehalose-phosphatase activity"/>
    <property type="evidence" value="ECO:0007669"/>
    <property type="project" value="UniProtKB-EC"/>
</dbReference>
<sequence>MTSIHDLATTAELLVVSDFDGTLAGFNPSDIYDVPISEESLSALRTLAHLPHTTVAVLSGRHLGGLKKVCPLEAPVLFAGSHGAETSGEPSGERGPDEQQQCALDALDARLAEIIAWEPRTYLERKPFHRVIHVAPFVDEDPSRAREVLDAALAVEHEGVSMLEGKNIVEFSASEENKGTWIASHRESLGATGVLFLGDDTTDETGFRILREEDLGVKVGEGDTAATERVADRDGVAALLSELAAGRTRWADGLSR</sequence>
<dbReference type="EC" id="3.1.3.12" evidence="1"/>
<keyword evidence="1 2" id="KW-0378">Hydrolase</keyword>
<dbReference type="GO" id="GO:0046872">
    <property type="term" value="F:metal ion binding"/>
    <property type="evidence" value="ECO:0007669"/>
    <property type="project" value="UniProtKB-KW"/>
</dbReference>